<protein>
    <submittedName>
        <fullName evidence="2">Uncharacterized protein</fullName>
    </submittedName>
</protein>
<keyword evidence="3" id="KW-1185">Reference proteome</keyword>
<dbReference type="EMBL" id="JAPDFL010000001">
    <property type="protein sequence ID" value="MCW1934078.1"/>
    <property type="molecule type" value="Genomic_DNA"/>
</dbReference>
<keyword evidence="1" id="KW-1133">Transmembrane helix</keyword>
<reference evidence="2 3" key="1">
    <citation type="submission" date="2022-10" db="EMBL/GenBank/DDBJ databases">
        <title>Pararhodobacter sp. nov., isolated from marine algae.</title>
        <authorList>
            <person name="Choi B.J."/>
            <person name="Kim J.M."/>
            <person name="Lee J.K."/>
            <person name="Choi D.G."/>
            <person name="Jeon C.O."/>
        </authorList>
    </citation>
    <scope>NUCLEOTIDE SEQUENCE [LARGE SCALE GENOMIC DNA]</scope>
    <source>
        <strain evidence="2 3">ZQ420</strain>
    </source>
</reference>
<evidence type="ECO:0000313" key="3">
    <source>
        <dbReference type="Proteomes" id="UP001208938"/>
    </source>
</evidence>
<accession>A0ABT3H2Z5</accession>
<dbReference type="RefSeq" id="WP_264506904.1">
    <property type="nucleotide sequence ID" value="NZ_JAPDFL010000001.1"/>
</dbReference>
<keyword evidence="1" id="KW-0812">Transmembrane</keyword>
<sequence length="137" mass="14497">MPSDVKSTLRALGLALLNATLLLVVVALIAAAVLVWQMRGLAADVRGGVQAELVAIQTQVQSTRETARETLAVLQDARSTAPELAEARARLAAVVARLEALEAPADTDAGLLWRQVARAVFETLAQNLPPRSAAPRQ</sequence>
<feature type="transmembrane region" description="Helical" evidence="1">
    <location>
        <begin position="12"/>
        <end position="36"/>
    </location>
</feature>
<keyword evidence="1" id="KW-0472">Membrane</keyword>
<evidence type="ECO:0000256" key="1">
    <source>
        <dbReference type="SAM" id="Phobius"/>
    </source>
</evidence>
<evidence type="ECO:0000313" key="2">
    <source>
        <dbReference type="EMBL" id="MCW1934078.1"/>
    </source>
</evidence>
<dbReference type="Proteomes" id="UP001208938">
    <property type="component" value="Unassembled WGS sequence"/>
</dbReference>
<organism evidence="2 3">
    <name type="scientific">Pararhodobacter zhoushanensis</name>
    <dbReference type="NCBI Taxonomy" id="2479545"/>
    <lineage>
        <taxon>Bacteria</taxon>
        <taxon>Pseudomonadati</taxon>
        <taxon>Pseudomonadota</taxon>
        <taxon>Alphaproteobacteria</taxon>
        <taxon>Rhodobacterales</taxon>
        <taxon>Paracoccaceae</taxon>
        <taxon>Pararhodobacter</taxon>
    </lineage>
</organism>
<name>A0ABT3H2Z5_9RHOB</name>
<proteinExistence type="predicted"/>
<gene>
    <name evidence="2" type="ORF">OKW52_17910</name>
</gene>
<comment type="caution">
    <text evidence="2">The sequence shown here is derived from an EMBL/GenBank/DDBJ whole genome shotgun (WGS) entry which is preliminary data.</text>
</comment>